<protein>
    <submittedName>
        <fullName evidence="1">Uncharacterized protein</fullName>
    </submittedName>
</protein>
<evidence type="ECO:0000313" key="2">
    <source>
        <dbReference type="Proteomes" id="UP001157114"/>
    </source>
</evidence>
<proteinExistence type="predicted"/>
<dbReference type="EMBL" id="BSSQ01000011">
    <property type="protein sequence ID" value="GLX68211.1"/>
    <property type="molecule type" value="Genomic_DNA"/>
</dbReference>
<gene>
    <name evidence="1" type="ORF">MU1_25560</name>
</gene>
<accession>A0ABQ6GF38</accession>
<dbReference type="Proteomes" id="UP001157114">
    <property type="component" value="Unassembled WGS sequence"/>
</dbReference>
<dbReference type="RefSeq" id="WP_284238958.1">
    <property type="nucleotide sequence ID" value="NZ_BSSQ01000011.1"/>
</dbReference>
<comment type="caution">
    <text evidence="1">The sequence shown here is derived from an EMBL/GenBank/DDBJ whole genome shotgun (WGS) entry which is preliminary data.</text>
</comment>
<sequence length="126" mass="14211">MAQITSVQASGFAYQVLPSGLQFLDNTLILSVKHIEGAVNARLAYNFQNGQWIIDRISYSGEPNALTAEMLTKEIGRIFEQDAAIYEEGTRLVKRIIEMNELDDEAFEEASERGDFDDIPFYVAKK</sequence>
<evidence type="ECO:0000313" key="1">
    <source>
        <dbReference type="EMBL" id="GLX68211.1"/>
    </source>
</evidence>
<keyword evidence="2" id="KW-1185">Reference proteome</keyword>
<name>A0ABQ6GF38_9BACL</name>
<organism evidence="1 2">
    <name type="scientific">Paenibacillus glycanilyticus</name>
    <dbReference type="NCBI Taxonomy" id="126569"/>
    <lineage>
        <taxon>Bacteria</taxon>
        <taxon>Bacillati</taxon>
        <taxon>Bacillota</taxon>
        <taxon>Bacilli</taxon>
        <taxon>Bacillales</taxon>
        <taxon>Paenibacillaceae</taxon>
        <taxon>Paenibacillus</taxon>
    </lineage>
</organism>
<reference evidence="1 2" key="1">
    <citation type="submission" date="2023-03" db="EMBL/GenBank/DDBJ databases">
        <title>Draft genome sequence of the bacteria which degrade cell wall of Tricholomamatutake.</title>
        <authorList>
            <person name="Konishi Y."/>
            <person name="Fukuta Y."/>
            <person name="Shirasaka N."/>
        </authorList>
    </citation>
    <scope>NUCLEOTIDE SEQUENCE [LARGE SCALE GENOMIC DNA]</scope>
    <source>
        <strain evidence="2">mu1</strain>
    </source>
</reference>